<dbReference type="EMBL" id="CACVKT020008353">
    <property type="protein sequence ID" value="CAC5414686.1"/>
    <property type="molecule type" value="Genomic_DNA"/>
</dbReference>
<accession>A0A6J8E3I1</accession>
<proteinExistence type="predicted"/>
<name>A0A6J8E3I1_MYTCO</name>
<sequence length="926" mass="108051">MALNRICIPWSKVPRCSVIYNCLLANQNCLRYQTCEKSCSRFLTKSSKVFSNTDSENVIENKIADSSSVLGRQLLHPNGMTEILACESSKALLTLASRKTQDWNFNPTDLVPIFSHLEDIVYEKELNHLSWLYGERKIAFQQLVYNKRLQTDVNTPLQGPEFTQLLHSLLTSIDDLETEHLTEILSAVAHLGVPLSNVTCVAILNQILDKSSSFCWSDFRFIVPLAMDGAIGNREIIFNRFIYPKFNELIKNGGLEGQSRDMLLSFHPLLLRAADRYPVDIIIKCMKKISSLTSEEVFNDHEVAADMFDLMVNFAKDDGHKSLHCSDVMFQLFIKICLRSAETILENIDDVEPYSYRTIRKGIWIINQCIFFYPKQLTDVFDLLENALTNKCTELLEKDNLTSAEVSYAIPHVQNLRESVHGEKIEQTLRKCLKDADGFIISHLAYNIHRENVSMDFLYDLNNICLERISEKYDKKIIRYLGFSTRNDIEPIRNQIISKLLHMFKHKTYSTTMTCRLGASLILLSPEIDPPAFVINDLIQAIPRADVKDIFFISVCFRKMFRQRKKEFYRYYGDLMMAINKSVSAKIHQGRQLDTLTRHINMMISCDIPLLRMDNEAIIEFSRMLPDVARNMTILEFGHLLRRISVTAYYNEELLHIIESYVIENKDNILINHLTYVLGYMEETGYEIKEHKFESVCLEILDRSFEELSQYEQIDIVLDLCTLQVYPEKYIHHIFSLEFFKRLGDFINGLKDEQEVLRIRLALANLNRTVVIDCPQLNIPWIMKKFPPEFKVESTKTFRRRRFEDLESVIHSVLGSEVFYKRTDFLPYNYIGDFVFYLDKDRKPVEYRKGKYSRDPSIQRVAVLYMDQRHFCLNSRRLVGSFKAKIRHIQMSGSHVVEIPVFEWNSMALSSRESKEKYLRTKMLSF</sequence>
<dbReference type="PROSITE" id="PS51286">
    <property type="entry name" value="RAP"/>
    <property type="match status" value="1"/>
</dbReference>
<evidence type="ECO:0000313" key="3">
    <source>
        <dbReference type="Proteomes" id="UP000507470"/>
    </source>
</evidence>
<dbReference type="InterPro" id="IPR013584">
    <property type="entry name" value="RAP"/>
</dbReference>
<keyword evidence="3" id="KW-1185">Reference proteome</keyword>
<feature type="domain" description="RAP" evidence="1">
    <location>
        <begin position="861"/>
        <end position="921"/>
    </location>
</feature>
<dbReference type="OrthoDB" id="385235at2759"/>
<gene>
    <name evidence="2" type="ORF">MCOR_47442</name>
</gene>
<dbReference type="Pfam" id="PF08373">
    <property type="entry name" value="RAP"/>
    <property type="match status" value="1"/>
</dbReference>
<dbReference type="AlphaFoldDB" id="A0A6J8E3I1"/>
<dbReference type="Proteomes" id="UP000507470">
    <property type="component" value="Unassembled WGS sequence"/>
</dbReference>
<organism evidence="2 3">
    <name type="scientific">Mytilus coruscus</name>
    <name type="common">Sea mussel</name>
    <dbReference type="NCBI Taxonomy" id="42192"/>
    <lineage>
        <taxon>Eukaryota</taxon>
        <taxon>Metazoa</taxon>
        <taxon>Spiralia</taxon>
        <taxon>Lophotrochozoa</taxon>
        <taxon>Mollusca</taxon>
        <taxon>Bivalvia</taxon>
        <taxon>Autobranchia</taxon>
        <taxon>Pteriomorphia</taxon>
        <taxon>Mytilida</taxon>
        <taxon>Mytiloidea</taxon>
        <taxon>Mytilidae</taxon>
        <taxon>Mytilinae</taxon>
        <taxon>Mytilus</taxon>
    </lineage>
</organism>
<dbReference type="GO" id="GO:0044528">
    <property type="term" value="P:regulation of mitochondrial mRNA stability"/>
    <property type="evidence" value="ECO:0007669"/>
    <property type="project" value="InterPro"/>
</dbReference>
<dbReference type="InterPro" id="IPR013579">
    <property type="entry name" value="FAST_2"/>
</dbReference>
<evidence type="ECO:0000313" key="2">
    <source>
        <dbReference type="EMBL" id="CAC5414686.1"/>
    </source>
</evidence>
<dbReference type="SMART" id="SM00952">
    <property type="entry name" value="RAP"/>
    <property type="match status" value="1"/>
</dbReference>
<evidence type="ECO:0000259" key="1">
    <source>
        <dbReference type="PROSITE" id="PS51286"/>
    </source>
</evidence>
<dbReference type="InterPro" id="IPR010622">
    <property type="entry name" value="FAST_Leu-rich"/>
</dbReference>
<dbReference type="Pfam" id="PF06743">
    <property type="entry name" value="FAST_1"/>
    <property type="match status" value="1"/>
</dbReference>
<protein>
    <recommendedName>
        <fullName evidence="1">RAP domain-containing protein</fullName>
    </recommendedName>
</protein>
<reference evidence="2 3" key="1">
    <citation type="submission" date="2020-06" db="EMBL/GenBank/DDBJ databases">
        <authorList>
            <person name="Li R."/>
            <person name="Bekaert M."/>
        </authorList>
    </citation>
    <scope>NUCLEOTIDE SEQUENCE [LARGE SCALE GENOMIC DNA]</scope>
    <source>
        <strain evidence="3">wild</strain>
    </source>
</reference>
<dbReference type="Pfam" id="PF08368">
    <property type="entry name" value="FAST_2"/>
    <property type="match status" value="1"/>
</dbReference>